<dbReference type="OrthoDB" id="153872at2759"/>
<proteinExistence type="inferred from homology"/>
<dbReference type="Proteomes" id="UP000285301">
    <property type="component" value="Unassembled WGS sequence"/>
</dbReference>
<dbReference type="EMBL" id="NCKU01003344">
    <property type="protein sequence ID" value="RWS07704.1"/>
    <property type="molecule type" value="Genomic_DNA"/>
</dbReference>
<dbReference type="GO" id="GO:0006376">
    <property type="term" value="P:mRNA splice site recognition"/>
    <property type="evidence" value="ECO:0007669"/>
    <property type="project" value="InterPro"/>
</dbReference>
<evidence type="ECO:0000313" key="4">
    <source>
        <dbReference type="EMBL" id="RWS07704.1"/>
    </source>
</evidence>
<organism evidence="3 5">
    <name type="scientific">Dinothrombium tinctorium</name>
    <dbReference type="NCBI Taxonomy" id="1965070"/>
    <lineage>
        <taxon>Eukaryota</taxon>
        <taxon>Metazoa</taxon>
        <taxon>Ecdysozoa</taxon>
        <taxon>Arthropoda</taxon>
        <taxon>Chelicerata</taxon>
        <taxon>Arachnida</taxon>
        <taxon>Acari</taxon>
        <taxon>Acariformes</taxon>
        <taxon>Trombidiformes</taxon>
        <taxon>Prostigmata</taxon>
        <taxon>Anystina</taxon>
        <taxon>Parasitengona</taxon>
        <taxon>Trombidioidea</taxon>
        <taxon>Trombidiidae</taxon>
        <taxon>Dinothrombium</taxon>
    </lineage>
</organism>
<keyword evidence="5" id="KW-1185">Reference proteome</keyword>
<feature type="region of interest" description="Disordered" evidence="2">
    <location>
        <begin position="248"/>
        <end position="281"/>
    </location>
</feature>
<dbReference type="GO" id="GO:0005685">
    <property type="term" value="C:U1 snRNP"/>
    <property type="evidence" value="ECO:0007669"/>
    <property type="project" value="InterPro"/>
</dbReference>
<dbReference type="Pfam" id="PF03194">
    <property type="entry name" value="LUC7"/>
    <property type="match status" value="1"/>
</dbReference>
<reference evidence="3" key="2">
    <citation type="submission" date="2018-11" db="EMBL/GenBank/DDBJ databases">
        <title>Trombidioid mite genomics.</title>
        <authorList>
            <person name="Dong X."/>
        </authorList>
    </citation>
    <scope>NUCLEOTIDE SEQUENCE</scope>
    <source>
        <strain evidence="3">UoL-WK</strain>
    </source>
</reference>
<sequence>MSATEQMRAMLDQLMGTAREGAEGKRNRYHFSDPRVCKSFLLGCCPHDILASTRMDIGECSKVHELALRADFENASRNKDYGYELDAFEHLQSFVAEADRKTELAKKRLAETQEELSTEVATKLNKVHQLAEQIGKKLAHAEKLGAEGNVEESLKFMEEVERLKKEKVAAEIEYRNSMPASSYQQQKLRVCEVCSAYLGIHDNDRRLADHFGGKLHLGFITIRERLEELREIVEEKKKKGLILDRDDDRDRKRYNNSGGRGNFERERGRYERNKRSSRSRY</sequence>
<gene>
    <name evidence="4" type="ORF">B4U79_08504</name>
    <name evidence="3" type="ORF">B4U79_09854</name>
</gene>
<comment type="similarity">
    <text evidence="1">Belongs to the Luc7 family.</text>
</comment>
<comment type="caution">
    <text evidence="3">The sequence shown here is derived from an EMBL/GenBank/DDBJ whole genome shotgun (WGS) entry which is preliminary data.</text>
</comment>
<evidence type="ECO:0000256" key="1">
    <source>
        <dbReference type="ARBA" id="ARBA00005655"/>
    </source>
</evidence>
<dbReference type="EMBL" id="NCKU01004248">
    <property type="protein sequence ID" value="RWS06249.1"/>
    <property type="molecule type" value="Genomic_DNA"/>
</dbReference>
<accession>A0A3S3QAD0</accession>
<reference evidence="3 5" key="1">
    <citation type="journal article" date="2018" name="Gigascience">
        <title>Genomes of trombidid mites reveal novel predicted allergens and laterally-transferred genes associated with secondary metabolism.</title>
        <authorList>
            <person name="Dong X."/>
            <person name="Chaisiri K."/>
            <person name="Xia D."/>
            <person name="Armstrong S.D."/>
            <person name="Fang Y."/>
            <person name="Donnelly M.J."/>
            <person name="Kadowaki T."/>
            <person name="McGarry J.W."/>
            <person name="Darby A.C."/>
            <person name="Makepeace B.L."/>
        </authorList>
    </citation>
    <scope>NUCLEOTIDE SEQUENCE [LARGE SCALE GENOMIC DNA]</scope>
    <source>
        <strain evidence="3">UoL-WK</strain>
    </source>
</reference>
<protein>
    <submittedName>
        <fullName evidence="3">Putative RNA-binding protein Luc7-like 2</fullName>
    </submittedName>
</protein>
<name>A0A3S3QAD0_9ACAR</name>
<evidence type="ECO:0000256" key="2">
    <source>
        <dbReference type="SAM" id="MobiDB-lite"/>
    </source>
</evidence>
<dbReference type="STRING" id="1965070.A0A3S3QAD0"/>
<dbReference type="InterPro" id="IPR004882">
    <property type="entry name" value="Luc7-rel"/>
</dbReference>
<dbReference type="AlphaFoldDB" id="A0A3S3QAD0"/>
<dbReference type="GO" id="GO:0003729">
    <property type="term" value="F:mRNA binding"/>
    <property type="evidence" value="ECO:0007669"/>
    <property type="project" value="InterPro"/>
</dbReference>
<evidence type="ECO:0000313" key="5">
    <source>
        <dbReference type="Proteomes" id="UP000285301"/>
    </source>
</evidence>
<evidence type="ECO:0000313" key="3">
    <source>
        <dbReference type="EMBL" id="RWS06249.1"/>
    </source>
</evidence>
<dbReference type="PANTHER" id="PTHR12375">
    <property type="entry name" value="RNA-BINDING PROTEIN LUC7-RELATED"/>
    <property type="match status" value="1"/>
</dbReference>
<feature type="compositionally biased region" description="Basic and acidic residues" evidence="2">
    <location>
        <begin position="262"/>
        <end position="274"/>
    </location>
</feature>